<keyword evidence="1" id="KW-0812">Transmembrane</keyword>
<organism evidence="2 3">
    <name type="scientific">Candidatus Colwellbacteria bacterium RIFCSPLOWO2_12_FULL_43_11</name>
    <dbReference type="NCBI Taxonomy" id="1797693"/>
    <lineage>
        <taxon>Bacteria</taxon>
        <taxon>Candidatus Colwelliibacteriota</taxon>
    </lineage>
</organism>
<evidence type="ECO:0000313" key="3">
    <source>
        <dbReference type="Proteomes" id="UP000176571"/>
    </source>
</evidence>
<feature type="transmembrane region" description="Helical" evidence="1">
    <location>
        <begin position="12"/>
        <end position="35"/>
    </location>
</feature>
<accession>A0A1G1Z9B4</accession>
<sequence length="140" mass="15071">MKQLFKEKGVATIPLVLALTIFIIAVGAIISITAFNENNISQDFYSSSQALTYAKAGAQDALIKIARNGDYTSTGYNIDFVENGCNTNSGCATVTVASVTSPKTIISQGRMNNNIRKVQVTVTLDTNWLITNTVSQELTN</sequence>
<evidence type="ECO:0008006" key="4">
    <source>
        <dbReference type="Google" id="ProtNLM"/>
    </source>
</evidence>
<dbReference type="EMBL" id="MHJB01000027">
    <property type="protein sequence ID" value="OGY60999.1"/>
    <property type="molecule type" value="Genomic_DNA"/>
</dbReference>
<dbReference type="AlphaFoldDB" id="A0A1G1Z9B4"/>
<keyword evidence="1" id="KW-0472">Membrane</keyword>
<keyword evidence="1" id="KW-1133">Transmembrane helix</keyword>
<evidence type="ECO:0000256" key="1">
    <source>
        <dbReference type="SAM" id="Phobius"/>
    </source>
</evidence>
<name>A0A1G1Z9B4_9BACT</name>
<gene>
    <name evidence="2" type="ORF">A3F99_01545</name>
</gene>
<proteinExistence type="predicted"/>
<reference evidence="2 3" key="1">
    <citation type="journal article" date="2016" name="Nat. Commun.">
        <title>Thousands of microbial genomes shed light on interconnected biogeochemical processes in an aquifer system.</title>
        <authorList>
            <person name="Anantharaman K."/>
            <person name="Brown C.T."/>
            <person name="Hug L.A."/>
            <person name="Sharon I."/>
            <person name="Castelle C.J."/>
            <person name="Probst A.J."/>
            <person name="Thomas B.C."/>
            <person name="Singh A."/>
            <person name="Wilkins M.J."/>
            <person name="Karaoz U."/>
            <person name="Brodie E.L."/>
            <person name="Williams K.H."/>
            <person name="Hubbard S.S."/>
            <person name="Banfield J.F."/>
        </authorList>
    </citation>
    <scope>NUCLEOTIDE SEQUENCE [LARGE SCALE GENOMIC DNA]</scope>
</reference>
<evidence type="ECO:0000313" key="2">
    <source>
        <dbReference type="EMBL" id="OGY60999.1"/>
    </source>
</evidence>
<protein>
    <recommendedName>
        <fullName evidence="4">Type 4 fimbrial biogenesis protein PilX N-terminal domain-containing protein</fullName>
    </recommendedName>
</protein>
<comment type="caution">
    <text evidence="2">The sequence shown here is derived from an EMBL/GenBank/DDBJ whole genome shotgun (WGS) entry which is preliminary data.</text>
</comment>
<dbReference type="Proteomes" id="UP000176571">
    <property type="component" value="Unassembled WGS sequence"/>
</dbReference>